<dbReference type="InterPro" id="IPR047987">
    <property type="entry name" value="Gp19-like_virus"/>
</dbReference>
<accession>A0A7W2LXZ3</accession>
<dbReference type="GO" id="GO:0004519">
    <property type="term" value="F:endonuclease activity"/>
    <property type="evidence" value="ECO:0007669"/>
    <property type="project" value="InterPro"/>
</dbReference>
<dbReference type="AlphaFoldDB" id="A0A7W2LXZ3"/>
<dbReference type="Gene3D" id="3.30.420.240">
    <property type="match status" value="1"/>
</dbReference>
<name>A0A7W2LXZ3_9PSED</name>
<protein>
    <submittedName>
        <fullName evidence="2">Phage terminase large subunit</fullName>
    </submittedName>
</protein>
<comment type="caution">
    <text evidence="2">The sequence shown here is derived from an EMBL/GenBank/DDBJ whole genome shotgun (WGS) entry which is preliminary data.</text>
</comment>
<proteinExistence type="inferred from homology"/>
<gene>
    <name evidence="2" type="primary">terL</name>
    <name evidence="2" type="ORF">H4C15_16680</name>
</gene>
<evidence type="ECO:0000313" key="3">
    <source>
        <dbReference type="Proteomes" id="UP000577346"/>
    </source>
</evidence>
<dbReference type="HAMAP" id="MF_04147">
    <property type="entry name" value="TERL_T7"/>
    <property type="match status" value="1"/>
</dbReference>
<dbReference type="InterPro" id="IPR027417">
    <property type="entry name" value="P-loop_NTPase"/>
</dbReference>
<dbReference type="Proteomes" id="UP000577346">
    <property type="component" value="Unassembled WGS sequence"/>
</dbReference>
<dbReference type="GO" id="GO:0016887">
    <property type="term" value="F:ATP hydrolysis activity"/>
    <property type="evidence" value="ECO:0007669"/>
    <property type="project" value="InterPro"/>
</dbReference>
<dbReference type="EMBL" id="JACGDA010000036">
    <property type="protein sequence ID" value="MBA6149130.1"/>
    <property type="molecule type" value="Genomic_DNA"/>
</dbReference>
<dbReference type="InterPro" id="IPR044271">
    <property type="entry name" value="Terminase_large_su_gp19"/>
</dbReference>
<dbReference type="SUPFAM" id="SSF52540">
    <property type="entry name" value="P-loop containing nucleoside triphosphate hydrolases"/>
    <property type="match status" value="1"/>
</dbReference>
<reference evidence="2 3" key="1">
    <citation type="submission" date="2020-07" db="EMBL/GenBank/DDBJ databases">
        <title>Diversity of carbapenemase encoding genes among Pseudomonas putida group clinical isolates in a tertiary Brazilian hospital.</title>
        <authorList>
            <person name="Alberto-Lei F."/>
            <person name="Nodari C.S."/>
            <person name="Streling A.P."/>
            <person name="Paulino J.T."/>
            <person name="Bessa-Neto F.O."/>
            <person name="Cayo R."/>
            <person name="Gales A.C."/>
        </authorList>
    </citation>
    <scope>NUCLEOTIDE SEQUENCE [LARGE SCALE GENOMIC DNA]</scope>
    <source>
        <strain evidence="2 3">11213</strain>
    </source>
</reference>
<sequence length="562" mass="63566">MADRVKVHPAQEDFRKFIYLVWKHLNLPEPTPVQYDIARYLQHGPRRCVIEAFRGVGKSWVTAAFVCWLLWRNPQLRILVVSASSARADAFSTFVKRLIHEMPLLQHLKPGPDQIDKMVAFEVAPALPDQSPSVKSVGIMGQITGSRADIIIADDIEIPNNSATQMMRDKLSEAVKEFDAILKPLQSARIIYLGTPQCEMSLYNRLPERGYEIRVWPALYPTLQKVPHYKGSLAPFITQAMEADPTLSGKPTDPRRFDEKDLMERMASYGRAGFALQFMLDTSLSDGDKFPLKVQDLMVMNLNPIMAHVKLAWAASPELCINDMPTVALTGDRFYRPMWHASEMSEYTGCVMAIDPSGRGQDETGYAVVKVLMGNLFLVAAGGLRGGYSDETLETLAKIAKAHQANHIIIEANFGDGMYTKLFQPILQKHHRCLVEEVKHSQQKEQRIIDTLEPVLTQHRLIVDQKLIERDFESAQADIKYSLFYQLTRLTRDRGALSHDDRLDALAMAVAYWVDHMARDNDKAVQEMRTKNMDAELKKFMGHVLGRAQRNKGWMGGNAGAR</sequence>
<dbReference type="GO" id="GO:0005524">
    <property type="term" value="F:ATP binding"/>
    <property type="evidence" value="ECO:0007669"/>
    <property type="project" value="InterPro"/>
</dbReference>
<dbReference type="Gene3D" id="3.40.50.300">
    <property type="entry name" value="P-loop containing nucleotide triphosphate hydrolases"/>
    <property type="match status" value="1"/>
</dbReference>
<evidence type="ECO:0000259" key="1">
    <source>
        <dbReference type="Pfam" id="PF22530"/>
    </source>
</evidence>
<dbReference type="RefSeq" id="WP_182336745.1">
    <property type="nucleotide sequence ID" value="NZ_JACGDA010000036.1"/>
</dbReference>
<evidence type="ECO:0000313" key="2">
    <source>
        <dbReference type="EMBL" id="MBA6149130.1"/>
    </source>
</evidence>
<dbReference type="Pfam" id="PF03237">
    <property type="entry name" value="Terminase_6N"/>
    <property type="match status" value="1"/>
</dbReference>
<dbReference type="Pfam" id="PF22530">
    <property type="entry name" value="Terminase-T7_RNaseH-like"/>
    <property type="match status" value="1"/>
</dbReference>
<dbReference type="NCBIfam" id="NF033889">
    <property type="entry name" value="termin_lrg_T7"/>
    <property type="match status" value="1"/>
</dbReference>
<dbReference type="InterPro" id="IPR054762">
    <property type="entry name" value="Gp19_RNaseH-like"/>
</dbReference>
<organism evidence="2 3">
    <name type="scientific">Pseudomonas juntendi</name>
    <dbReference type="NCBI Taxonomy" id="2666183"/>
    <lineage>
        <taxon>Bacteria</taxon>
        <taxon>Pseudomonadati</taxon>
        <taxon>Pseudomonadota</taxon>
        <taxon>Gammaproteobacteria</taxon>
        <taxon>Pseudomonadales</taxon>
        <taxon>Pseudomonadaceae</taxon>
        <taxon>Pseudomonas</taxon>
    </lineage>
</organism>
<feature type="domain" description="Terminase large subunit ribonuclease H-like" evidence="1">
    <location>
        <begin position="354"/>
        <end position="461"/>
    </location>
</feature>